<dbReference type="GO" id="GO:0005737">
    <property type="term" value="C:cytoplasm"/>
    <property type="evidence" value="ECO:0007669"/>
    <property type="project" value="TreeGrafter"/>
</dbReference>
<dbReference type="Gene3D" id="3.40.50.1240">
    <property type="entry name" value="Phosphoglycerate mutase-like"/>
    <property type="match status" value="1"/>
</dbReference>
<dbReference type="PANTHER" id="PTHR48100:SF59">
    <property type="entry name" value="ADENOSYLCOBALAMIN_ALPHA-RIBAZOLE PHOSPHATASE"/>
    <property type="match status" value="1"/>
</dbReference>
<gene>
    <name evidence="2" type="ORF">C4532_17525</name>
</gene>
<dbReference type="Pfam" id="PF00300">
    <property type="entry name" value="His_Phos_1"/>
    <property type="match status" value="1"/>
</dbReference>
<feature type="binding site" evidence="1">
    <location>
        <position position="58"/>
    </location>
    <ligand>
        <name>substrate</name>
    </ligand>
</feature>
<dbReference type="InterPro" id="IPR050275">
    <property type="entry name" value="PGM_Phosphatase"/>
</dbReference>
<organism evidence="2 3">
    <name type="scientific">Candidatus Abyssobacteria bacterium SURF_17</name>
    <dbReference type="NCBI Taxonomy" id="2093361"/>
    <lineage>
        <taxon>Bacteria</taxon>
        <taxon>Pseudomonadati</taxon>
        <taxon>Candidatus Hydrogenedentota</taxon>
        <taxon>Candidatus Abyssobacteria</taxon>
    </lineage>
</organism>
<dbReference type="InterPro" id="IPR013078">
    <property type="entry name" value="His_Pase_superF_clade-1"/>
</dbReference>
<comment type="caution">
    <text evidence="2">The sequence shown here is derived from an EMBL/GenBank/DDBJ whole genome shotgun (WGS) entry which is preliminary data.</text>
</comment>
<sequence length="212" mass="23794">MTTIYLIRHGQTDWNKEKIFRGRADLPLNKRGREEARALSEHLEHVRAHACYSSPLSRAVETAAIVARPHSLDVKLDEGITDMDYGEWQGLPDLEASKRFGALYQKWHDAPHRTRFPGGESLAMVRKRALRSLDRIRTEHPEATVLVVAHRVVTKVIMCAALGLGNSAFWRIRQDNCAFNILELSAEGAVVVLMNDTCHMKSAGIAPTLADF</sequence>
<evidence type="ECO:0000256" key="1">
    <source>
        <dbReference type="PIRSR" id="PIRSR613078-2"/>
    </source>
</evidence>
<dbReference type="PANTHER" id="PTHR48100">
    <property type="entry name" value="BROAD-SPECIFICITY PHOSPHATASE YOR283W-RELATED"/>
    <property type="match status" value="1"/>
</dbReference>
<protein>
    <submittedName>
        <fullName evidence="2">Histidine phosphatase family protein</fullName>
    </submittedName>
</protein>
<dbReference type="PROSITE" id="PS00175">
    <property type="entry name" value="PG_MUTASE"/>
    <property type="match status" value="1"/>
</dbReference>
<evidence type="ECO:0000313" key="2">
    <source>
        <dbReference type="EMBL" id="RJP65532.1"/>
    </source>
</evidence>
<dbReference type="SUPFAM" id="SSF53254">
    <property type="entry name" value="Phosphoglycerate mutase-like"/>
    <property type="match status" value="1"/>
</dbReference>
<dbReference type="GO" id="GO:0016791">
    <property type="term" value="F:phosphatase activity"/>
    <property type="evidence" value="ECO:0007669"/>
    <property type="project" value="TreeGrafter"/>
</dbReference>
<dbReference type="InterPro" id="IPR001345">
    <property type="entry name" value="PG/BPGM_mutase_AS"/>
</dbReference>
<dbReference type="Proteomes" id="UP000285961">
    <property type="component" value="Unassembled WGS sequence"/>
</dbReference>
<name>A0A419EQK5_9BACT</name>
<dbReference type="CDD" id="cd07067">
    <property type="entry name" value="HP_PGM_like"/>
    <property type="match status" value="1"/>
</dbReference>
<dbReference type="InterPro" id="IPR029033">
    <property type="entry name" value="His_PPase_superfam"/>
</dbReference>
<accession>A0A419EQK5</accession>
<feature type="binding site" evidence="1">
    <location>
        <begin position="8"/>
        <end position="15"/>
    </location>
    <ligand>
        <name>substrate</name>
    </ligand>
</feature>
<reference evidence="2 3" key="1">
    <citation type="journal article" date="2017" name="ISME J.">
        <title>Energy and carbon metabolisms in a deep terrestrial subsurface fluid microbial community.</title>
        <authorList>
            <person name="Momper L."/>
            <person name="Jungbluth S.P."/>
            <person name="Lee M.D."/>
            <person name="Amend J.P."/>
        </authorList>
    </citation>
    <scope>NUCLEOTIDE SEQUENCE [LARGE SCALE GENOMIC DNA]</scope>
    <source>
        <strain evidence="2">SURF_17</strain>
    </source>
</reference>
<dbReference type="SMART" id="SM00855">
    <property type="entry name" value="PGAM"/>
    <property type="match status" value="1"/>
</dbReference>
<dbReference type="EMBL" id="QZKI01000125">
    <property type="protein sequence ID" value="RJP65532.1"/>
    <property type="molecule type" value="Genomic_DNA"/>
</dbReference>
<proteinExistence type="predicted"/>
<evidence type="ECO:0000313" key="3">
    <source>
        <dbReference type="Proteomes" id="UP000285961"/>
    </source>
</evidence>
<dbReference type="AlphaFoldDB" id="A0A419EQK5"/>